<reference evidence="9" key="1">
    <citation type="journal article" date="2015" name="MBio">
        <title>Genome-Resolved Metagenomic Analysis Reveals Roles for Candidate Phyla and Other Microbial Community Members in Biogeochemical Transformations in Oil Reservoirs.</title>
        <authorList>
            <person name="Hu P."/>
            <person name="Tom L."/>
            <person name="Singh A."/>
            <person name="Thomas B.C."/>
            <person name="Baker B.J."/>
            <person name="Piceno Y.M."/>
            <person name="Andersen G.L."/>
            <person name="Banfield J.F."/>
        </authorList>
    </citation>
    <scope>NUCLEOTIDE SEQUENCE [LARGE SCALE GENOMIC DNA]</scope>
</reference>
<dbReference type="PANTHER" id="PTHR30471:SF3">
    <property type="entry name" value="UPF0758 PROTEIN YEES-RELATED"/>
    <property type="match status" value="1"/>
</dbReference>
<accession>A0A117M3A2</accession>
<dbReference type="Proteomes" id="UP000054092">
    <property type="component" value="Unassembled WGS sequence"/>
</dbReference>
<dbReference type="InterPro" id="IPR046778">
    <property type="entry name" value="UPF0758_N"/>
</dbReference>
<evidence type="ECO:0000256" key="1">
    <source>
        <dbReference type="ARBA" id="ARBA00022670"/>
    </source>
</evidence>
<organism evidence="8 9">
    <name type="scientific">Mesotoga prima</name>
    <dbReference type="NCBI Taxonomy" id="1184387"/>
    <lineage>
        <taxon>Bacteria</taxon>
        <taxon>Thermotogati</taxon>
        <taxon>Thermotogota</taxon>
        <taxon>Thermotogae</taxon>
        <taxon>Kosmotogales</taxon>
        <taxon>Kosmotogaceae</taxon>
        <taxon>Mesotoga</taxon>
    </lineage>
</organism>
<name>A0A117M3A2_9BACT</name>
<dbReference type="GO" id="GO:0046872">
    <property type="term" value="F:metal ion binding"/>
    <property type="evidence" value="ECO:0007669"/>
    <property type="project" value="UniProtKB-KW"/>
</dbReference>
<sequence>MDTQLMPREKLIEYGAGSLTNSELIAILLRTGSKGKGVIQMSEELLNYYGSLTALLSAEVSELMNIKGLGTAKAVCLKASLELGQRIFREMSENTRVRLDEPEGVYCLCHDMAFMDRETVRVISLDTKLNYRGLNTVSIGILDSSLLHPREVYKPAISRTAAAIILVHNHPSGDPSPSKEDEGITSRIRNAGETLGIKMLDHVIIGSGRYYSFAAGKVFTAEVAHNDFERRGNASYKKQHTFKESN</sequence>
<dbReference type="Gene3D" id="3.40.140.10">
    <property type="entry name" value="Cytidine Deaminase, domain 2"/>
    <property type="match status" value="1"/>
</dbReference>
<dbReference type="EMBL" id="LGGP01000024">
    <property type="protein sequence ID" value="KUK81939.1"/>
    <property type="molecule type" value="Genomic_DNA"/>
</dbReference>
<keyword evidence="4" id="KW-0862">Zinc</keyword>
<dbReference type="GO" id="GO:0006508">
    <property type="term" value="P:proteolysis"/>
    <property type="evidence" value="ECO:0007669"/>
    <property type="project" value="UniProtKB-KW"/>
</dbReference>
<dbReference type="InterPro" id="IPR001405">
    <property type="entry name" value="UPF0758"/>
</dbReference>
<dbReference type="PATRIC" id="fig|1184387.3.peg.558"/>
<dbReference type="SUPFAM" id="SSF47781">
    <property type="entry name" value="RuvA domain 2-like"/>
    <property type="match status" value="1"/>
</dbReference>
<dbReference type="NCBIfam" id="TIGR00608">
    <property type="entry name" value="radc"/>
    <property type="match status" value="1"/>
</dbReference>
<dbReference type="Pfam" id="PF04002">
    <property type="entry name" value="RadC"/>
    <property type="match status" value="1"/>
</dbReference>
<evidence type="ECO:0000256" key="5">
    <source>
        <dbReference type="ARBA" id="ARBA00023049"/>
    </source>
</evidence>
<dbReference type="Pfam" id="PF20582">
    <property type="entry name" value="UPF0758_N"/>
    <property type="match status" value="1"/>
</dbReference>
<comment type="caution">
    <text evidence="8">The sequence shown here is derived from an EMBL/GenBank/DDBJ whole genome shotgun (WGS) entry which is preliminary data.</text>
</comment>
<protein>
    <recommendedName>
        <fullName evidence="7">MPN domain-containing protein</fullName>
    </recommendedName>
</protein>
<keyword evidence="3" id="KW-0378">Hydrolase</keyword>
<proteinExistence type="inferred from homology"/>
<evidence type="ECO:0000259" key="7">
    <source>
        <dbReference type="PROSITE" id="PS50249"/>
    </source>
</evidence>
<dbReference type="InterPro" id="IPR025657">
    <property type="entry name" value="RadC_JAB"/>
</dbReference>
<dbReference type="InterPro" id="IPR020891">
    <property type="entry name" value="UPF0758_CS"/>
</dbReference>
<evidence type="ECO:0000256" key="2">
    <source>
        <dbReference type="ARBA" id="ARBA00022723"/>
    </source>
</evidence>
<dbReference type="PANTHER" id="PTHR30471">
    <property type="entry name" value="DNA REPAIR PROTEIN RADC"/>
    <property type="match status" value="1"/>
</dbReference>
<feature type="domain" description="MPN" evidence="7">
    <location>
        <begin position="97"/>
        <end position="219"/>
    </location>
</feature>
<evidence type="ECO:0000256" key="6">
    <source>
        <dbReference type="RuleBase" id="RU003797"/>
    </source>
</evidence>
<dbReference type="InterPro" id="IPR010994">
    <property type="entry name" value="RuvA_2-like"/>
</dbReference>
<dbReference type="GO" id="GO:0008237">
    <property type="term" value="F:metallopeptidase activity"/>
    <property type="evidence" value="ECO:0007669"/>
    <property type="project" value="UniProtKB-KW"/>
</dbReference>
<dbReference type="PROSITE" id="PS01302">
    <property type="entry name" value="UPF0758"/>
    <property type="match status" value="1"/>
</dbReference>
<keyword evidence="5" id="KW-0482">Metalloprotease</keyword>
<gene>
    <name evidence="8" type="ORF">XD94_0254</name>
</gene>
<evidence type="ECO:0000313" key="8">
    <source>
        <dbReference type="EMBL" id="KUK81939.1"/>
    </source>
</evidence>
<dbReference type="Gene3D" id="1.10.150.20">
    <property type="entry name" value="5' to 3' exonuclease, C-terminal subdomain"/>
    <property type="match status" value="1"/>
</dbReference>
<dbReference type="PROSITE" id="PS50249">
    <property type="entry name" value="MPN"/>
    <property type="match status" value="1"/>
</dbReference>
<keyword evidence="2" id="KW-0479">Metal-binding</keyword>
<evidence type="ECO:0000256" key="3">
    <source>
        <dbReference type="ARBA" id="ARBA00022801"/>
    </source>
</evidence>
<dbReference type="AlphaFoldDB" id="A0A117M3A2"/>
<keyword evidence="1" id="KW-0645">Protease</keyword>
<dbReference type="NCBIfam" id="NF000642">
    <property type="entry name" value="PRK00024.1"/>
    <property type="match status" value="1"/>
</dbReference>
<dbReference type="InterPro" id="IPR037518">
    <property type="entry name" value="MPN"/>
</dbReference>
<dbReference type="CDD" id="cd08071">
    <property type="entry name" value="MPN_DUF2466"/>
    <property type="match status" value="1"/>
</dbReference>
<evidence type="ECO:0000313" key="9">
    <source>
        <dbReference type="Proteomes" id="UP000054092"/>
    </source>
</evidence>
<evidence type="ECO:0000256" key="4">
    <source>
        <dbReference type="ARBA" id="ARBA00022833"/>
    </source>
</evidence>
<comment type="similarity">
    <text evidence="6">Belongs to the UPF0758 family.</text>
</comment>